<comment type="caution">
    <text evidence="1">The sequence shown here is derived from an EMBL/GenBank/DDBJ whole genome shotgun (WGS) entry which is preliminary data.</text>
</comment>
<dbReference type="Proteomes" id="UP000299290">
    <property type="component" value="Unassembled WGS sequence"/>
</dbReference>
<evidence type="ECO:0000313" key="2">
    <source>
        <dbReference type="Proteomes" id="UP000299290"/>
    </source>
</evidence>
<keyword evidence="2" id="KW-1185">Reference proteome</keyword>
<accession>A0A4D4KJJ2</accession>
<name>A0A4D4KJJ2_9ACTN</name>
<dbReference type="EMBL" id="BJHV01000001">
    <property type="protein sequence ID" value="GDY46527.1"/>
    <property type="molecule type" value="Genomic_DNA"/>
</dbReference>
<reference evidence="1 2" key="1">
    <citation type="journal article" date="2020" name="Int. J. Syst. Evol. Microbiol.">
        <title>Reclassification of Streptomyces castelarensis and Streptomyces sporoclivatus as later heterotypic synonyms of Streptomyces antimycoticus.</title>
        <authorList>
            <person name="Komaki H."/>
            <person name="Tamura T."/>
        </authorList>
    </citation>
    <scope>NUCLEOTIDE SEQUENCE [LARGE SCALE GENOMIC DNA]</scope>
    <source>
        <strain evidence="1 2">NBRC 12839</strain>
    </source>
</reference>
<sequence length="137" mass="15553">MTDAHGCHVLPLGHAHSYWIEVIAFHSAWGELQGFQFGGTPADTPARAVARLRIRVRRAAWRMHQLAATRRGFEWLKDRWAMDQAIACLSEGAMYLHLVDEGDTTYEFSACPVYLPASAHLVIRPDRAARLPRRRSM</sequence>
<proteinExistence type="predicted"/>
<gene>
    <name evidence="1" type="ORF">SANT12839_074090</name>
</gene>
<evidence type="ECO:0000313" key="1">
    <source>
        <dbReference type="EMBL" id="GDY46527.1"/>
    </source>
</evidence>
<organism evidence="1 2">
    <name type="scientific">Streptomyces antimycoticus</name>
    <dbReference type="NCBI Taxonomy" id="68175"/>
    <lineage>
        <taxon>Bacteria</taxon>
        <taxon>Bacillati</taxon>
        <taxon>Actinomycetota</taxon>
        <taxon>Actinomycetes</taxon>
        <taxon>Kitasatosporales</taxon>
        <taxon>Streptomycetaceae</taxon>
        <taxon>Streptomyces</taxon>
        <taxon>Streptomyces violaceusniger group</taxon>
    </lineage>
</organism>
<protein>
    <submittedName>
        <fullName evidence="1">Uncharacterized protein</fullName>
    </submittedName>
</protein>
<dbReference type="AlphaFoldDB" id="A0A4D4KJJ2"/>